<sequence>MTDSEKALTILQATNQGAILDKHHHLILQAALNGELGDATRLIFEDLWDQYVREGDADEDI</sequence>
<accession>D6SJU4</accession>
<proteinExistence type="predicted"/>
<organism evidence="1 2">
    <name type="scientific">Desulfonatronospira thiodismutans ASO3-1</name>
    <dbReference type="NCBI Taxonomy" id="555779"/>
    <lineage>
        <taxon>Bacteria</taxon>
        <taxon>Pseudomonadati</taxon>
        <taxon>Thermodesulfobacteriota</taxon>
        <taxon>Desulfovibrionia</taxon>
        <taxon>Desulfovibrionales</taxon>
        <taxon>Desulfonatronovibrionaceae</taxon>
        <taxon>Desulfonatronospira</taxon>
    </lineage>
</organism>
<gene>
    <name evidence="1" type="ORF">Dthio_PD3601</name>
</gene>
<keyword evidence="2" id="KW-1185">Reference proteome</keyword>
<dbReference type="OrthoDB" id="9946703at2"/>
<evidence type="ECO:0000313" key="1">
    <source>
        <dbReference type="EMBL" id="EFI36147.1"/>
    </source>
</evidence>
<protein>
    <submittedName>
        <fullName evidence="1">Uncharacterized protein</fullName>
    </submittedName>
</protein>
<name>D6SJU4_9BACT</name>
<dbReference type="AlphaFoldDB" id="D6SJU4"/>
<dbReference type="RefSeq" id="WP_008869272.1">
    <property type="nucleotide sequence ID" value="NZ_ACJN02000001.1"/>
</dbReference>
<dbReference type="Proteomes" id="UP000005496">
    <property type="component" value="Unassembled WGS sequence"/>
</dbReference>
<dbReference type="EMBL" id="ACJN02000001">
    <property type="protein sequence ID" value="EFI36147.1"/>
    <property type="molecule type" value="Genomic_DNA"/>
</dbReference>
<reference evidence="1" key="1">
    <citation type="submission" date="2010-05" db="EMBL/GenBank/DDBJ databases">
        <title>The draft genome of Desulfonatronospira thiodismutans ASO3-1.</title>
        <authorList>
            <consortium name="US DOE Joint Genome Institute (JGI-PGF)"/>
            <person name="Lucas S."/>
            <person name="Copeland A."/>
            <person name="Lapidus A."/>
            <person name="Cheng J.-F."/>
            <person name="Bruce D."/>
            <person name="Goodwin L."/>
            <person name="Pitluck S."/>
            <person name="Chertkov O."/>
            <person name="Brettin T."/>
            <person name="Detter J.C."/>
            <person name="Han C."/>
            <person name="Land M.L."/>
            <person name="Hauser L."/>
            <person name="Kyrpides N."/>
            <person name="Mikhailova N."/>
            <person name="Muyzer G."/>
            <person name="Woyke T."/>
        </authorList>
    </citation>
    <scope>NUCLEOTIDE SEQUENCE [LARGE SCALE GENOMIC DNA]</scope>
    <source>
        <strain evidence="1">ASO3-1</strain>
    </source>
</reference>
<comment type="caution">
    <text evidence="1">The sequence shown here is derived from an EMBL/GenBank/DDBJ whole genome shotgun (WGS) entry which is preliminary data.</text>
</comment>
<evidence type="ECO:0000313" key="2">
    <source>
        <dbReference type="Proteomes" id="UP000005496"/>
    </source>
</evidence>